<name>A0A225UXQ6_9STRA</name>
<reference evidence="2" key="1">
    <citation type="submission" date="2017-03" db="EMBL/GenBank/DDBJ databases">
        <title>Phytopthora megakarya and P. palmivora, two closely related causual agents of cacao black pod achieved similar genome size and gene model numbers by different mechanisms.</title>
        <authorList>
            <person name="Ali S."/>
            <person name="Shao J."/>
            <person name="Larry D.J."/>
            <person name="Kronmiller B."/>
            <person name="Shen D."/>
            <person name="Strem M.D."/>
            <person name="Melnick R.L."/>
            <person name="Guiltinan M.J."/>
            <person name="Tyler B.M."/>
            <person name="Meinhardt L.W."/>
            <person name="Bailey B.A."/>
        </authorList>
    </citation>
    <scope>NUCLEOTIDE SEQUENCE [LARGE SCALE GENOMIC DNA]</scope>
    <source>
        <strain evidence="2">zdho120</strain>
    </source>
</reference>
<dbReference type="AlphaFoldDB" id="A0A225UXQ6"/>
<dbReference type="OrthoDB" id="117904at2759"/>
<protein>
    <recommendedName>
        <fullName evidence="3">DDE Tnp4 domain-containing protein</fullName>
    </recommendedName>
</protein>
<evidence type="ECO:0000313" key="1">
    <source>
        <dbReference type="EMBL" id="OWY97753.1"/>
    </source>
</evidence>
<evidence type="ECO:0008006" key="3">
    <source>
        <dbReference type="Google" id="ProtNLM"/>
    </source>
</evidence>
<keyword evidence="2" id="KW-1185">Reference proteome</keyword>
<organism evidence="1 2">
    <name type="scientific">Phytophthora megakarya</name>
    <dbReference type="NCBI Taxonomy" id="4795"/>
    <lineage>
        <taxon>Eukaryota</taxon>
        <taxon>Sar</taxon>
        <taxon>Stramenopiles</taxon>
        <taxon>Oomycota</taxon>
        <taxon>Peronosporomycetes</taxon>
        <taxon>Peronosporales</taxon>
        <taxon>Peronosporaceae</taxon>
        <taxon>Phytophthora</taxon>
    </lineage>
</organism>
<dbReference type="EMBL" id="NBNE01010102">
    <property type="protein sequence ID" value="OWY97753.1"/>
    <property type="molecule type" value="Genomic_DNA"/>
</dbReference>
<sequence>MMYFTQGGTLDSAASVLRISRSRAVVYINECINVLNSMVTKHIDLPCGAERRAVAEGFYKVVGFPGVIGAVDGTLIAISRSQDYESWYCRKRFPVVNVQAVVDYRLSRYGQALITTSRYGMDLVLESASVS</sequence>
<dbReference type="Proteomes" id="UP000198211">
    <property type="component" value="Unassembled WGS sequence"/>
</dbReference>
<gene>
    <name evidence="1" type="ORF">PHMEG_00031640</name>
</gene>
<proteinExistence type="predicted"/>
<evidence type="ECO:0000313" key="2">
    <source>
        <dbReference type="Proteomes" id="UP000198211"/>
    </source>
</evidence>
<comment type="caution">
    <text evidence="1">The sequence shown here is derived from an EMBL/GenBank/DDBJ whole genome shotgun (WGS) entry which is preliminary data.</text>
</comment>
<accession>A0A225UXQ6</accession>